<feature type="domain" description="Enoyl reductase (ER)" evidence="7">
    <location>
        <begin position="14"/>
        <end position="368"/>
    </location>
</feature>
<sequence length="371" mass="39631">MAHTTDALVVFSVGTDAKLTRVVLSPIQPTEVLVEMHATGICNTDLACMAGKLPAEFPNVLGHEGAGVVRQIGDRVNHVQVGNKVLLSYNFCRECGACRSNTPAYCDKMFQLNFGGRRLDGSRTLFLEDGTDIFSNFFGQSSFCHLAVVSQSSLVIVPQDTPLELFAPLGCGFQTGAGSIINVLNVQPGSSVAISGVGSVGLSAIMAAKFRQAAIIIAIDINTQRLELAKALGATHTILGSDQHLAERVRDICQPSNGVQSALDCSGAITVVGKLVDSLATRGRAVSVGAPAPGTRVGVDVFSHLNYGREYRGSHQGDSVAKEMVPFLIQQHRKGLYPLEKIVTSYHVDDYTQAFQDMKDGKTIKAVLKWV</sequence>
<dbReference type="CDD" id="cd08278">
    <property type="entry name" value="benzyl_alcohol_DH"/>
    <property type="match status" value="1"/>
</dbReference>
<evidence type="ECO:0000313" key="9">
    <source>
        <dbReference type="Proteomes" id="UP000005206"/>
    </source>
</evidence>
<evidence type="ECO:0000256" key="4">
    <source>
        <dbReference type="ARBA" id="ARBA00022833"/>
    </source>
</evidence>
<keyword evidence="9" id="KW-1185">Reference proteome</keyword>
<dbReference type="InterPro" id="IPR013154">
    <property type="entry name" value="ADH-like_N"/>
</dbReference>
<dbReference type="PANTHER" id="PTHR43350">
    <property type="entry name" value="NAD-DEPENDENT ALCOHOL DEHYDROGENASE"/>
    <property type="match status" value="1"/>
</dbReference>
<accession>C7ZHP5</accession>
<dbReference type="Proteomes" id="UP000005206">
    <property type="component" value="Chromosome 6"/>
</dbReference>
<dbReference type="RefSeq" id="XP_003042165.1">
    <property type="nucleotide sequence ID" value="XM_003042119.1"/>
</dbReference>
<gene>
    <name evidence="8" type="ORF">NECHADRAFT_94116</name>
</gene>
<dbReference type="GeneID" id="9669195"/>
<dbReference type="InterPro" id="IPR013149">
    <property type="entry name" value="ADH-like_C"/>
</dbReference>
<protein>
    <recommendedName>
        <fullName evidence="7">Enoyl reductase (ER) domain-containing protein</fullName>
    </recommendedName>
</protein>
<evidence type="ECO:0000313" key="8">
    <source>
        <dbReference type="EMBL" id="EEU36452.1"/>
    </source>
</evidence>
<dbReference type="EMBL" id="GG698928">
    <property type="protein sequence ID" value="EEU36452.1"/>
    <property type="molecule type" value="Genomic_DNA"/>
</dbReference>
<dbReference type="SUPFAM" id="SSF51735">
    <property type="entry name" value="NAD(P)-binding Rossmann-fold domains"/>
    <property type="match status" value="1"/>
</dbReference>
<name>C7ZHP5_FUSV7</name>
<dbReference type="InterPro" id="IPR002328">
    <property type="entry name" value="ADH_Zn_CS"/>
</dbReference>
<dbReference type="Gene3D" id="3.90.180.10">
    <property type="entry name" value="Medium-chain alcohol dehydrogenases, catalytic domain"/>
    <property type="match status" value="1"/>
</dbReference>
<dbReference type="PROSITE" id="PS00059">
    <property type="entry name" value="ADH_ZINC"/>
    <property type="match status" value="1"/>
</dbReference>
<dbReference type="GO" id="GO:0008270">
    <property type="term" value="F:zinc ion binding"/>
    <property type="evidence" value="ECO:0007669"/>
    <property type="project" value="InterPro"/>
</dbReference>
<comment type="similarity">
    <text evidence="2 6">Belongs to the zinc-containing alcohol dehydrogenase family.</text>
</comment>
<dbReference type="STRING" id="660122.C7ZHP5"/>
<reference evidence="8 9" key="1">
    <citation type="journal article" date="2009" name="PLoS Genet.">
        <title>The genome of Nectria haematococca: contribution of supernumerary chromosomes to gene expansion.</title>
        <authorList>
            <person name="Coleman J.J."/>
            <person name="Rounsley S.D."/>
            <person name="Rodriguez-Carres M."/>
            <person name="Kuo A."/>
            <person name="Wasmann C.C."/>
            <person name="Grimwood J."/>
            <person name="Schmutz J."/>
            <person name="Taga M."/>
            <person name="White G.J."/>
            <person name="Zhou S."/>
            <person name="Schwartz D.C."/>
            <person name="Freitag M."/>
            <person name="Ma L.J."/>
            <person name="Danchin E.G."/>
            <person name="Henrissat B."/>
            <person name="Coutinho P.M."/>
            <person name="Nelson D.R."/>
            <person name="Straney D."/>
            <person name="Napoli C.A."/>
            <person name="Barker B.M."/>
            <person name="Gribskov M."/>
            <person name="Rep M."/>
            <person name="Kroken S."/>
            <person name="Molnar I."/>
            <person name="Rensing C."/>
            <person name="Kennell J.C."/>
            <person name="Zamora J."/>
            <person name="Farman M.L."/>
            <person name="Selker E.U."/>
            <person name="Salamov A."/>
            <person name="Shapiro H."/>
            <person name="Pangilinan J."/>
            <person name="Lindquist E."/>
            <person name="Lamers C."/>
            <person name="Grigoriev I.V."/>
            <person name="Geiser D.M."/>
            <person name="Covert S.F."/>
            <person name="Temporini E."/>
            <person name="Vanetten H.D."/>
        </authorList>
    </citation>
    <scope>NUCLEOTIDE SEQUENCE [LARGE SCALE GENOMIC DNA]</scope>
    <source>
        <strain evidence="9">ATCC MYA-4622 / CBS 123669 / FGSC 9596 / NRRL 45880 / 77-13-4</strain>
    </source>
</reference>
<proteinExistence type="inferred from homology"/>
<dbReference type="OMA" id="CHTDLSC"/>
<dbReference type="eggNOG" id="KOG0022">
    <property type="taxonomic scope" value="Eukaryota"/>
</dbReference>
<keyword evidence="5" id="KW-0560">Oxidoreductase</keyword>
<dbReference type="HOGENOM" id="CLU_026673_14_1_1"/>
<evidence type="ECO:0000256" key="3">
    <source>
        <dbReference type="ARBA" id="ARBA00022723"/>
    </source>
</evidence>
<dbReference type="InParanoid" id="C7ZHP5"/>
<evidence type="ECO:0000259" key="7">
    <source>
        <dbReference type="SMART" id="SM00829"/>
    </source>
</evidence>
<dbReference type="VEuPathDB" id="FungiDB:NECHADRAFT_94116"/>
<dbReference type="FunFam" id="3.40.50.720:FF:000003">
    <property type="entry name" value="S-(hydroxymethyl)glutathione dehydrogenase"/>
    <property type="match status" value="1"/>
</dbReference>
<dbReference type="PANTHER" id="PTHR43350:SF11">
    <property type="entry name" value="ENOYL REDUCTASE (ER) DOMAIN-CONTAINING PROTEIN"/>
    <property type="match status" value="1"/>
</dbReference>
<dbReference type="InterPro" id="IPR020843">
    <property type="entry name" value="ER"/>
</dbReference>
<dbReference type="Pfam" id="PF00107">
    <property type="entry name" value="ADH_zinc_N"/>
    <property type="match status" value="1"/>
</dbReference>
<dbReference type="SMART" id="SM00829">
    <property type="entry name" value="PKS_ER"/>
    <property type="match status" value="1"/>
</dbReference>
<dbReference type="Gene3D" id="3.40.50.720">
    <property type="entry name" value="NAD(P)-binding Rossmann-like Domain"/>
    <property type="match status" value="1"/>
</dbReference>
<evidence type="ECO:0000256" key="1">
    <source>
        <dbReference type="ARBA" id="ARBA00001947"/>
    </source>
</evidence>
<dbReference type="InterPro" id="IPR036291">
    <property type="entry name" value="NAD(P)-bd_dom_sf"/>
</dbReference>
<evidence type="ECO:0000256" key="2">
    <source>
        <dbReference type="ARBA" id="ARBA00008072"/>
    </source>
</evidence>
<keyword evidence="4 6" id="KW-0862">Zinc</keyword>
<dbReference type="SUPFAM" id="SSF50129">
    <property type="entry name" value="GroES-like"/>
    <property type="match status" value="1"/>
</dbReference>
<dbReference type="AlphaFoldDB" id="C7ZHP5"/>
<organism evidence="8 9">
    <name type="scientific">Fusarium vanettenii (strain ATCC MYA-4622 / CBS 123669 / FGSC 9596 / NRRL 45880 / 77-13-4)</name>
    <name type="common">Fusarium solani subsp. pisi</name>
    <dbReference type="NCBI Taxonomy" id="660122"/>
    <lineage>
        <taxon>Eukaryota</taxon>
        <taxon>Fungi</taxon>
        <taxon>Dikarya</taxon>
        <taxon>Ascomycota</taxon>
        <taxon>Pezizomycotina</taxon>
        <taxon>Sordariomycetes</taxon>
        <taxon>Hypocreomycetidae</taxon>
        <taxon>Hypocreales</taxon>
        <taxon>Nectriaceae</taxon>
        <taxon>Fusarium</taxon>
        <taxon>Fusarium solani species complex</taxon>
        <taxon>Fusarium vanettenii</taxon>
    </lineage>
</organism>
<dbReference type="InterPro" id="IPR011032">
    <property type="entry name" value="GroES-like_sf"/>
</dbReference>
<evidence type="ECO:0000256" key="5">
    <source>
        <dbReference type="ARBA" id="ARBA00023002"/>
    </source>
</evidence>
<dbReference type="OrthoDB" id="1560166at2759"/>
<evidence type="ECO:0000256" key="6">
    <source>
        <dbReference type="RuleBase" id="RU361277"/>
    </source>
</evidence>
<comment type="cofactor">
    <cofactor evidence="1 6">
        <name>Zn(2+)</name>
        <dbReference type="ChEBI" id="CHEBI:29105"/>
    </cofactor>
</comment>
<dbReference type="Pfam" id="PF08240">
    <property type="entry name" value="ADH_N"/>
    <property type="match status" value="1"/>
</dbReference>
<dbReference type="GO" id="GO:0016491">
    <property type="term" value="F:oxidoreductase activity"/>
    <property type="evidence" value="ECO:0007669"/>
    <property type="project" value="UniProtKB-KW"/>
</dbReference>
<dbReference type="KEGG" id="nhe:NECHADRAFT_94116"/>
<keyword evidence="3 6" id="KW-0479">Metal-binding</keyword>